<sequence>MCMTRAGLTSVQLPWLVWPRGHWMHPLPPCERATDVVLWLVEYPWQKPLAQGSARAFFEMFVRLR</sequence>
<dbReference type="EMBL" id="VDFR01000285">
    <property type="protein sequence ID" value="TNC21772.1"/>
    <property type="molecule type" value="Genomic_DNA"/>
</dbReference>
<proteinExistence type="predicted"/>
<accession>A0A5C4LS42</accession>
<dbReference type="RefSeq" id="WP_139107574.1">
    <property type="nucleotide sequence ID" value="NZ_VDFR01000285.1"/>
</dbReference>
<dbReference type="Proteomes" id="UP000306740">
    <property type="component" value="Unassembled WGS sequence"/>
</dbReference>
<organism evidence="1 2">
    <name type="scientific">Mumia zhuanghuii</name>
    <dbReference type="NCBI Taxonomy" id="2585211"/>
    <lineage>
        <taxon>Bacteria</taxon>
        <taxon>Bacillati</taxon>
        <taxon>Actinomycetota</taxon>
        <taxon>Actinomycetes</taxon>
        <taxon>Propionibacteriales</taxon>
        <taxon>Nocardioidaceae</taxon>
        <taxon>Mumia</taxon>
    </lineage>
</organism>
<reference evidence="1 2" key="1">
    <citation type="submission" date="2019-05" db="EMBL/GenBank/DDBJ databases">
        <title>Mumia sp. nov., isolated from the intestinal contents of plateau pika (Ochotona curzoniae) in the Qinghai-Tibet plateau of China.</title>
        <authorList>
            <person name="Tian Z."/>
        </authorList>
    </citation>
    <scope>NUCLEOTIDE SEQUENCE [LARGE SCALE GENOMIC DNA]</scope>
    <source>
        <strain evidence="2">527</strain>
    </source>
</reference>
<dbReference type="AlphaFoldDB" id="A0A5C4LS42"/>
<comment type="caution">
    <text evidence="1">The sequence shown here is derived from an EMBL/GenBank/DDBJ whole genome shotgun (WGS) entry which is preliminary data.</text>
</comment>
<evidence type="ECO:0000313" key="1">
    <source>
        <dbReference type="EMBL" id="TNC21772.1"/>
    </source>
</evidence>
<gene>
    <name evidence="1" type="ORF">FHE65_36315</name>
</gene>
<evidence type="ECO:0000313" key="2">
    <source>
        <dbReference type="Proteomes" id="UP000306740"/>
    </source>
</evidence>
<name>A0A5C4LS42_9ACTN</name>
<protein>
    <submittedName>
        <fullName evidence="1">Uncharacterized protein</fullName>
    </submittedName>
</protein>